<dbReference type="EMBL" id="JANBQF010000039">
    <property type="protein sequence ID" value="KAJ2007024.1"/>
    <property type="molecule type" value="Genomic_DNA"/>
</dbReference>
<organism evidence="11 12">
    <name type="scientific">Coemansia thaxteri</name>
    <dbReference type="NCBI Taxonomy" id="2663907"/>
    <lineage>
        <taxon>Eukaryota</taxon>
        <taxon>Fungi</taxon>
        <taxon>Fungi incertae sedis</taxon>
        <taxon>Zoopagomycota</taxon>
        <taxon>Kickxellomycotina</taxon>
        <taxon>Kickxellomycetes</taxon>
        <taxon>Kickxellales</taxon>
        <taxon>Kickxellaceae</taxon>
        <taxon>Coemansia</taxon>
    </lineage>
</organism>
<keyword evidence="7" id="KW-0496">Mitochondrion</keyword>
<feature type="repeat" description="Solcar" evidence="9">
    <location>
        <begin position="108"/>
        <end position="197"/>
    </location>
</feature>
<dbReference type="GO" id="GO:0006843">
    <property type="term" value="P:mitochondrial citrate transmembrane transport"/>
    <property type="evidence" value="ECO:0007669"/>
    <property type="project" value="TreeGrafter"/>
</dbReference>
<evidence type="ECO:0000256" key="8">
    <source>
        <dbReference type="ARBA" id="ARBA00023136"/>
    </source>
</evidence>
<dbReference type="PANTHER" id="PTHR45788">
    <property type="entry name" value="SUCCINATE/FUMARATE MITOCHONDRIAL TRANSPORTER-RELATED"/>
    <property type="match status" value="1"/>
</dbReference>
<dbReference type="PRINTS" id="PR00926">
    <property type="entry name" value="MITOCARRIER"/>
</dbReference>
<feature type="repeat" description="Solcar" evidence="9">
    <location>
        <begin position="7"/>
        <end position="100"/>
    </location>
</feature>
<protein>
    <submittedName>
        <fullName evidence="11">Uncharacterized protein</fullName>
    </submittedName>
</protein>
<dbReference type="Gene3D" id="1.50.40.10">
    <property type="entry name" value="Mitochondrial carrier domain"/>
    <property type="match status" value="1"/>
</dbReference>
<keyword evidence="8 9" id="KW-0472">Membrane</keyword>
<keyword evidence="3 10" id="KW-0813">Transport</keyword>
<evidence type="ECO:0000256" key="2">
    <source>
        <dbReference type="ARBA" id="ARBA00006375"/>
    </source>
</evidence>
<accession>A0A9W8BGM6</accession>
<keyword evidence="4 9" id="KW-0812">Transmembrane</keyword>
<name>A0A9W8BGM6_9FUNG</name>
<keyword evidence="5" id="KW-0677">Repeat</keyword>
<dbReference type="Pfam" id="PF00153">
    <property type="entry name" value="Mito_carr"/>
    <property type="match status" value="3"/>
</dbReference>
<comment type="similarity">
    <text evidence="2 10">Belongs to the mitochondrial carrier (TC 2.A.29) family.</text>
</comment>
<evidence type="ECO:0000256" key="10">
    <source>
        <dbReference type="RuleBase" id="RU000488"/>
    </source>
</evidence>
<keyword evidence="6" id="KW-1133">Transmembrane helix</keyword>
<evidence type="ECO:0000256" key="1">
    <source>
        <dbReference type="ARBA" id="ARBA00004225"/>
    </source>
</evidence>
<dbReference type="GO" id="GO:0071913">
    <property type="term" value="F:citrate secondary active transmembrane transporter activity"/>
    <property type="evidence" value="ECO:0007669"/>
    <property type="project" value="TreeGrafter"/>
</dbReference>
<gene>
    <name evidence="11" type="ORF">H4R26_001023</name>
</gene>
<evidence type="ECO:0000256" key="9">
    <source>
        <dbReference type="PROSITE-ProRule" id="PRU00282"/>
    </source>
</evidence>
<dbReference type="AlphaFoldDB" id="A0A9W8BGM6"/>
<dbReference type="PROSITE" id="PS50920">
    <property type="entry name" value="SOLCAR"/>
    <property type="match status" value="3"/>
</dbReference>
<proteinExistence type="inferred from homology"/>
<sequence length="293" mass="30829">MASKKKDKAVHTLLAGVVAGAVEGAATYPTEVVKTKLQLAGSRQYVQAGGQAFSGAVECAVATVRTQGVRGLYRGVTAMLTGNAAKAGVRFLTYEWMQTQLRAGDGRQTAARTMAAGLCAGVVEGGTVVTPAEAIKTRLIHDRCLPAPRYAGVADCVRAAVRAEGVRGLYRGVGPVMARQGANSCVRFATYDGLKQLVAASDGSLTFAQSFGLGMVAGTVTVYATMPLDVVKTRMQGLAAATEYRGALHCVYRLVSEEGVRALWKGATPRLSRLVFSGAIVFAVYEETMKLLR</sequence>
<comment type="subcellular location">
    <subcellularLocation>
        <location evidence="1">Mitochondrion membrane</location>
        <topology evidence="1">Multi-pass membrane protein</topology>
    </subcellularLocation>
</comment>
<evidence type="ECO:0000313" key="11">
    <source>
        <dbReference type="EMBL" id="KAJ2007024.1"/>
    </source>
</evidence>
<comment type="caution">
    <text evidence="11">The sequence shown here is derived from an EMBL/GenBank/DDBJ whole genome shotgun (WGS) entry which is preliminary data.</text>
</comment>
<dbReference type="GO" id="GO:0031966">
    <property type="term" value="C:mitochondrial membrane"/>
    <property type="evidence" value="ECO:0007669"/>
    <property type="project" value="UniProtKB-SubCell"/>
</dbReference>
<reference evidence="11" key="1">
    <citation type="submission" date="2022-07" db="EMBL/GenBank/DDBJ databases">
        <title>Phylogenomic reconstructions and comparative analyses of Kickxellomycotina fungi.</title>
        <authorList>
            <person name="Reynolds N.K."/>
            <person name="Stajich J.E."/>
            <person name="Barry K."/>
            <person name="Grigoriev I.V."/>
            <person name="Crous P."/>
            <person name="Smith M.E."/>
        </authorList>
    </citation>
    <scope>NUCLEOTIDE SEQUENCE</scope>
    <source>
        <strain evidence="11">IMI 214461</strain>
    </source>
</reference>
<dbReference type="InterPro" id="IPR002067">
    <property type="entry name" value="MCP"/>
</dbReference>
<evidence type="ECO:0000313" key="12">
    <source>
        <dbReference type="Proteomes" id="UP001150907"/>
    </source>
</evidence>
<dbReference type="OrthoDB" id="44467at2759"/>
<dbReference type="InterPro" id="IPR023395">
    <property type="entry name" value="MCP_dom_sf"/>
</dbReference>
<evidence type="ECO:0000256" key="4">
    <source>
        <dbReference type="ARBA" id="ARBA00022692"/>
    </source>
</evidence>
<feature type="repeat" description="Solcar" evidence="9">
    <location>
        <begin position="205"/>
        <end position="291"/>
    </location>
</feature>
<keyword evidence="12" id="KW-1185">Reference proteome</keyword>
<evidence type="ECO:0000256" key="5">
    <source>
        <dbReference type="ARBA" id="ARBA00022737"/>
    </source>
</evidence>
<dbReference type="InterPro" id="IPR018108">
    <property type="entry name" value="MCP_transmembrane"/>
</dbReference>
<evidence type="ECO:0000256" key="7">
    <source>
        <dbReference type="ARBA" id="ARBA00023128"/>
    </source>
</evidence>
<dbReference type="SUPFAM" id="SSF103506">
    <property type="entry name" value="Mitochondrial carrier"/>
    <property type="match status" value="1"/>
</dbReference>
<dbReference type="Proteomes" id="UP001150907">
    <property type="component" value="Unassembled WGS sequence"/>
</dbReference>
<evidence type="ECO:0000256" key="3">
    <source>
        <dbReference type="ARBA" id="ARBA00022448"/>
    </source>
</evidence>
<dbReference type="InterPro" id="IPR049563">
    <property type="entry name" value="TXTP-like"/>
</dbReference>
<evidence type="ECO:0000256" key="6">
    <source>
        <dbReference type="ARBA" id="ARBA00022989"/>
    </source>
</evidence>
<dbReference type="PANTHER" id="PTHR45788:SF4">
    <property type="entry name" value="TRICARBOXYLATE TRANSPORT PROTEIN, MITOCHONDRIAL"/>
    <property type="match status" value="1"/>
</dbReference>